<feature type="region of interest" description="Disordered" evidence="1">
    <location>
        <begin position="344"/>
        <end position="363"/>
    </location>
</feature>
<reference evidence="3" key="1">
    <citation type="journal article" date="2013" name="Nat. Genet.">
        <title>The duck genome and transcriptome provide insight into an avian influenza virus reservoir species.</title>
        <authorList>
            <person name="Huang Y."/>
            <person name="Li Y."/>
            <person name="Burt D.W."/>
            <person name="Chen H."/>
            <person name="Zhang Y."/>
            <person name="Qian W."/>
            <person name="Kim H."/>
            <person name="Gan S."/>
            <person name="Zhao Y."/>
            <person name="Li J."/>
            <person name="Yi K."/>
            <person name="Feng H."/>
            <person name="Zhu P."/>
            <person name="Li B."/>
            <person name="Liu Q."/>
            <person name="Fairley S."/>
            <person name="Magor K.E."/>
            <person name="Du Z."/>
            <person name="Hu X."/>
            <person name="Goodman L."/>
            <person name="Tafer H."/>
            <person name="Vignal A."/>
            <person name="Lee T."/>
            <person name="Kim K.W."/>
            <person name="Sheng Z."/>
            <person name="An Y."/>
            <person name="Searle S."/>
            <person name="Herrero J."/>
            <person name="Groenen M.A."/>
            <person name="Crooijmans R.P."/>
            <person name="Faraut T."/>
            <person name="Cai Q."/>
            <person name="Webster R.G."/>
            <person name="Aldridge J.R."/>
            <person name="Warren W.C."/>
            <person name="Bartschat S."/>
            <person name="Kehr S."/>
            <person name="Marz M."/>
            <person name="Stadler P.F."/>
            <person name="Smith J."/>
            <person name="Kraus R.H."/>
            <person name="Zhao Y."/>
            <person name="Ren L."/>
            <person name="Fei J."/>
            <person name="Morisson M."/>
            <person name="Kaiser P."/>
            <person name="Griffin D.K."/>
            <person name="Rao M."/>
            <person name="Pitel F."/>
            <person name="Wang J."/>
            <person name="Li N."/>
        </authorList>
    </citation>
    <scope>NUCLEOTIDE SEQUENCE [LARGE SCALE GENOMIC DNA]</scope>
</reference>
<keyword evidence="3" id="KW-1185">Reference proteome</keyword>
<protein>
    <submittedName>
        <fullName evidence="2">Uncharacterized protein</fullName>
    </submittedName>
</protein>
<dbReference type="AlphaFoldDB" id="R0LMQ7"/>
<accession>R0LMQ7</accession>
<organism evidence="2 3">
    <name type="scientific">Anas platyrhynchos</name>
    <name type="common">Mallard</name>
    <name type="synonym">Anas boschas</name>
    <dbReference type="NCBI Taxonomy" id="8839"/>
    <lineage>
        <taxon>Eukaryota</taxon>
        <taxon>Metazoa</taxon>
        <taxon>Chordata</taxon>
        <taxon>Craniata</taxon>
        <taxon>Vertebrata</taxon>
        <taxon>Euteleostomi</taxon>
        <taxon>Archelosauria</taxon>
        <taxon>Archosauria</taxon>
        <taxon>Dinosauria</taxon>
        <taxon>Saurischia</taxon>
        <taxon>Theropoda</taxon>
        <taxon>Coelurosauria</taxon>
        <taxon>Aves</taxon>
        <taxon>Neognathae</taxon>
        <taxon>Galloanserae</taxon>
        <taxon>Anseriformes</taxon>
        <taxon>Anatidae</taxon>
        <taxon>Anatinae</taxon>
        <taxon>Anas</taxon>
    </lineage>
</organism>
<dbReference type="EMBL" id="KB742906">
    <property type="protein sequence ID" value="EOB02985.1"/>
    <property type="molecule type" value="Genomic_DNA"/>
</dbReference>
<evidence type="ECO:0000313" key="2">
    <source>
        <dbReference type="EMBL" id="EOB02985.1"/>
    </source>
</evidence>
<feature type="region of interest" description="Disordered" evidence="1">
    <location>
        <begin position="52"/>
        <end position="71"/>
    </location>
</feature>
<sequence>MQPSANSEGVSPGSLDQQCRLTVQHRPQGMVVQSPQVSAEVLNSSLPISSLPLQQQQGAPGSAALTAPHAWPQSERDLGKCHFQRGSLPTKQQSRSASGLKEEQGCWYIDSVDNKCRYGFNTTSLAAPNAEHIYGSSKRGNSRRLWDCTIKSMSFSSQICVVTVNGNGHWNMQTPEASESSPGCCCTQHTFCMPSYFVFWCQHKKGDPNGNGGETEPFYTNLDSEWLGFTSKFERREAQRSFLRQLFCAARGMLAAVDQVTCDSAAAHGCASVQRLQSKRRTLNNRQTEEQLSQLRKEDYSKARPAFHEGLRQPGQEPTCQAFDQQVPRFFICPNYGFAGFPTGNEAKDQGTKRGSTMRRKGQSRRFRLARVRDARDAQHHHRAPPGWEHFCAQTSLRPTTAFNCSPKDVTAVKEQYLTTADTRLLQRAHPCTWSSLLIYCHPELPVSLIFPSSISTLRKLRDTLPRLPCPLDAAVQHNWRHTSTWPPHKVTTGQQLALRDWYQGCVGVWRSVHKFLRESKDKEIHNRNQIQGTETGTKTSPYGRLILMQPEEKLSHY</sequence>
<evidence type="ECO:0000256" key="1">
    <source>
        <dbReference type="SAM" id="MobiDB-lite"/>
    </source>
</evidence>
<proteinExistence type="predicted"/>
<name>R0LMQ7_ANAPL</name>
<dbReference type="Proteomes" id="UP000296049">
    <property type="component" value="Unassembled WGS sequence"/>
</dbReference>
<evidence type="ECO:0000313" key="3">
    <source>
        <dbReference type="Proteomes" id="UP000296049"/>
    </source>
</evidence>
<gene>
    <name evidence="2" type="ORF">Anapl_13122</name>
</gene>